<dbReference type="PANTHER" id="PTHR31952:SF1">
    <property type="entry name" value="CB1 CANNABINOID RECEPTOR-INTERACTING PROTEIN 1"/>
    <property type="match status" value="1"/>
</dbReference>
<keyword evidence="6" id="KW-1185">Reference proteome</keyword>
<dbReference type="Pfam" id="PF15043">
    <property type="entry name" value="CNRIP1"/>
    <property type="match status" value="1"/>
</dbReference>
<dbReference type="AlphaFoldDB" id="A0A7R9LLP1"/>
<evidence type="ECO:0000256" key="3">
    <source>
        <dbReference type="ARBA" id="ARBA00015651"/>
    </source>
</evidence>
<comment type="function">
    <text evidence="1">Suppresses cannabinoid receptor CNR1-mediated tonic inhibition of voltage-gated calcium channels.</text>
</comment>
<comment type="subunit">
    <text evidence="4">Interacts with the cannabinoid receptor CNR1 (via C-terminus). Does not interact with cannabinoid receptor CNR2.</text>
</comment>
<gene>
    <name evidence="5" type="ORF">ONB1V03_LOCUS4421</name>
</gene>
<evidence type="ECO:0000256" key="2">
    <source>
        <dbReference type="ARBA" id="ARBA00007288"/>
    </source>
</evidence>
<dbReference type="OrthoDB" id="5920443at2759"/>
<proteinExistence type="inferred from homology"/>
<accession>A0A7R9LLP1</accession>
<dbReference type="Proteomes" id="UP000728032">
    <property type="component" value="Unassembled WGS sequence"/>
</dbReference>
<comment type="similarity">
    <text evidence="2">Belongs to the CNRIP family.</text>
</comment>
<name>A0A7R9LLP1_9ACAR</name>
<organism evidence="5">
    <name type="scientific">Oppiella nova</name>
    <dbReference type="NCBI Taxonomy" id="334625"/>
    <lineage>
        <taxon>Eukaryota</taxon>
        <taxon>Metazoa</taxon>
        <taxon>Ecdysozoa</taxon>
        <taxon>Arthropoda</taxon>
        <taxon>Chelicerata</taxon>
        <taxon>Arachnida</taxon>
        <taxon>Acari</taxon>
        <taxon>Acariformes</taxon>
        <taxon>Sarcoptiformes</taxon>
        <taxon>Oribatida</taxon>
        <taxon>Brachypylina</taxon>
        <taxon>Oppioidea</taxon>
        <taxon>Oppiidae</taxon>
        <taxon>Oppiella</taxon>
    </lineage>
</organism>
<evidence type="ECO:0000256" key="4">
    <source>
        <dbReference type="ARBA" id="ARBA00026030"/>
    </source>
</evidence>
<protein>
    <recommendedName>
        <fullName evidence="3">CB1 cannabinoid receptor-interacting protein 1</fullName>
    </recommendedName>
</protein>
<sequence>MVEDRNSYKIDLQIRNKDDNEIYYKRDGQRFDSEYTLKFLVETNYEYIVNVRPSLPLQSVSVQGTGVSVTDQSQENGSSTYSFGWDSTKVDANKKKDRTKVQLMLQFQGGLTCVIPLQVKFYNKEDTQHLTWGTPLHHIDYECVVKPGQTYVDIVKTIFR</sequence>
<reference evidence="5" key="1">
    <citation type="submission" date="2020-11" db="EMBL/GenBank/DDBJ databases">
        <authorList>
            <person name="Tran Van P."/>
        </authorList>
    </citation>
    <scope>NUCLEOTIDE SEQUENCE</scope>
</reference>
<dbReference type="EMBL" id="CAJPVJ010001524">
    <property type="protein sequence ID" value="CAG2164874.1"/>
    <property type="molecule type" value="Genomic_DNA"/>
</dbReference>
<evidence type="ECO:0000256" key="1">
    <source>
        <dbReference type="ARBA" id="ARBA00003884"/>
    </source>
</evidence>
<dbReference type="PANTHER" id="PTHR31952">
    <property type="entry name" value="CB1 CANNABINOID RECEPTOR-INTERACTING PROTEIN 1"/>
    <property type="match status" value="1"/>
</dbReference>
<dbReference type="EMBL" id="OC916349">
    <property type="protein sequence ID" value="CAD7643990.1"/>
    <property type="molecule type" value="Genomic_DNA"/>
</dbReference>
<dbReference type="GO" id="GO:0031718">
    <property type="term" value="F:type 1 cannabinoid receptor binding"/>
    <property type="evidence" value="ECO:0007669"/>
    <property type="project" value="TreeGrafter"/>
</dbReference>
<evidence type="ECO:0000313" key="6">
    <source>
        <dbReference type="Proteomes" id="UP000728032"/>
    </source>
</evidence>
<dbReference type="GO" id="GO:0005886">
    <property type="term" value="C:plasma membrane"/>
    <property type="evidence" value="ECO:0007669"/>
    <property type="project" value="TreeGrafter"/>
</dbReference>
<dbReference type="InterPro" id="IPR029204">
    <property type="entry name" value="CNRIP1"/>
</dbReference>
<evidence type="ECO:0000313" key="5">
    <source>
        <dbReference type="EMBL" id="CAD7643990.1"/>
    </source>
</evidence>